<dbReference type="GO" id="GO:0000981">
    <property type="term" value="F:DNA-binding transcription factor activity, RNA polymerase II-specific"/>
    <property type="evidence" value="ECO:0007669"/>
    <property type="project" value="TreeGrafter"/>
</dbReference>
<name>A0A9E7I557_9LILI</name>
<feature type="domain" description="BHLH" evidence="9">
    <location>
        <begin position="116"/>
        <end position="167"/>
    </location>
</feature>
<accession>A0A9E7I557</accession>
<evidence type="ECO:0000313" key="10">
    <source>
        <dbReference type="EMBL" id="URE41637.1"/>
    </source>
</evidence>
<dbReference type="SUPFAM" id="SSF47459">
    <property type="entry name" value="HLH, helix-loop-helix DNA-binding domain"/>
    <property type="match status" value="1"/>
</dbReference>
<evidence type="ECO:0000259" key="9">
    <source>
        <dbReference type="PROSITE" id="PS50888"/>
    </source>
</evidence>
<proteinExistence type="inferred from homology"/>
<dbReference type="OrthoDB" id="684567at2759"/>
<dbReference type="PROSITE" id="PS50888">
    <property type="entry name" value="BHLH"/>
    <property type="match status" value="1"/>
</dbReference>
<organism evidence="10 11">
    <name type="scientific">Musa troglodytarum</name>
    <name type="common">fe'i banana</name>
    <dbReference type="NCBI Taxonomy" id="320322"/>
    <lineage>
        <taxon>Eukaryota</taxon>
        <taxon>Viridiplantae</taxon>
        <taxon>Streptophyta</taxon>
        <taxon>Embryophyta</taxon>
        <taxon>Tracheophyta</taxon>
        <taxon>Spermatophyta</taxon>
        <taxon>Magnoliopsida</taxon>
        <taxon>Liliopsida</taxon>
        <taxon>Zingiberales</taxon>
        <taxon>Musaceae</taxon>
        <taxon>Musa</taxon>
    </lineage>
</organism>
<dbReference type="PROSITE" id="PS51257">
    <property type="entry name" value="PROKAR_LIPOPROTEIN"/>
    <property type="match status" value="1"/>
</dbReference>
<keyword evidence="3" id="KW-0805">Transcription regulation</keyword>
<sequence length="358" mass="39653">MSIRKLVMALEAVVFSQGLFGYACKESCTTPGGGACSYDLGDVSMEEKSSMLDRDMDGTRYPSCSDLVQDLEGWHANYSTAEGQEEAPAEGKATGVVSRRKRRRTKGIKNEEEVESQRTVHIAVERNRRRQMNEYLAVLRSLMPPSYVPRGDQASIVGGAINYVKELEHLLQSLQVQKQLEPRADADGFASPFAGFFNTPQYSSCSFNGSTSSRSQNGVANVDKDYSGNEVMVVKRSAMADIEVTIVESHANLKVLSRRYPKQLSKLLTWLQNLRLTPLHLNVTTANEMALYSFSLKVEDDCSYASVTEIAAAVCEMIGRIQEENIGLSLNTMRESKANSSTSFPPQRWRGGQNGCIR</sequence>
<protein>
    <submittedName>
        <fullName evidence="10">Helix-loop-helix DNA-binding domain</fullName>
    </submittedName>
</protein>
<evidence type="ECO:0000256" key="2">
    <source>
        <dbReference type="ARBA" id="ARBA00005510"/>
    </source>
</evidence>
<feature type="region of interest" description="Disordered" evidence="7">
    <location>
        <begin position="80"/>
        <end position="112"/>
    </location>
</feature>
<dbReference type="GO" id="GO:0005634">
    <property type="term" value="C:nucleus"/>
    <property type="evidence" value="ECO:0007669"/>
    <property type="project" value="UniProtKB-SubCell"/>
</dbReference>
<evidence type="ECO:0000256" key="3">
    <source>
        <dbReference type="ARBA" id="ARBA00023015"/>
    </source>
</evidence>
<feature type="signal peptide" evidence="8">
    <location>
        <begin position="1"/>
        <end position="18"/>
    </location>
</feature>
<dbReference type="PANTHER" id="PTHR11969">
    <property type="entry name" value="MAX DIMERIZATION, MAD"/>
    <property type="match status" value="1"/>
</dbReference>
<dbReference type="PANTHER" id="PTHR11969:SF54">
    <property type="entry name" value="MAD-LIKE PROTEIN 1"/>
    <property type="match status" value="1"/>
</dbReference>
<keyword evidence="8" id="KW-0732">Signal</keyword>
<dbReference type="EMBL" id="CP097510">
    <property type="protein sequence ID" value="URE41637.1"/>
    <property type="molecule type" value="Genomic_DNA"/>
</dbReference>
<feature type="region of interest" description="Disordered" evidence="7">
    <location>
        <begin position="337"/>
        <end position="358"/>
    </location>
</feature>
<dbReference type="Gene3D" id="4.10.280.10">
    <property type="entry name" value="Helix-loop-helix DNA-binding domain"/>
    <property type="match status" value="1"/>
</dbReference>
<evidence type="ECO:0000313" key="11">
    <source>
        <dbReference type="Proteomes" id="UP001055439"/>
    </source>
</evidence>
<dbReference type="Pfam" id="PF00010">
    <property type="entry name" value="HLH"/>
    <property type="match status" value="1"/>
</dbReference>
<keyword evidence="4 10" id="KW-0238">DNA-binding</keyword>
<gene>
    <name evidence="10" type="ORF">MUK42_15674</name>
</gene>
<keyword evidence="11" id="KW-1185">Reference proteome</keyword>
<dbReference type="CDD" id="cd11448">
    <property type="entry name" value="bHLH_AtFAMA_like"/>
    <property type="match status" value="1"/>
</dbReference>
<feature type="chain" id="PRO_5039558006" evidence="8">
    <location>
        <begin position="19"/>
        <end position="358"/>
    </location>
</feature>
<evidence type="ECO:0000256" key="5">
    <source>
        <dbReference type="ARBA" id="ARBA00023163"/>
    </source>
</evidence>
<keyword evidence="5" id="KW-0804">Transcription</keyword>
<comment type="similarity">
    <text evidence="2">Belongs to the bHLH protein family.</text>
</comment>
<dbReference type="InterPro" id="IPR011598">
    <property type="entry name" value="bHLH_dom"/>
</dbReference>
<feature type="compositionally biased region" description="Basic residues" evidence="7">
    <location>
        <begin position="98"/>
        <end position="107"/>
    </location>
</feature>
<dbReference type="GO" id="GO:0000978">
    <property type="term" value="F:RNA polymerase II cis-regulatory region sequence-specific DNA binding"/>
    <property type="evidence" value="ECO:0007669"/>
    <property type="project" value="TreeGrafter"/>
</dbReference>
<comment type="subcellular location">
    <subcellularLocation>
        <location evidence="1">Nucleus</location>
    </subcellularLocation>
</comment>
<dbReference type="Proteomes" id="UP001055439">
    <property type="component" value="Chromosome 8"/>
</dbReference>
<reference evidence="10" key="1">
    <citation type="submission" date="2022-05" db="EMBL/GenBank/DDBJ databases">
        <title>The Musa troglodytarum L. genome provides insights into the mechanism of non-climacteric behaviour and enrichment of carotenoids.</title>
        <authorList>
            <person name="Wang J."/>
        </authorList>
    </citation>
    <scope>NUCLEOTIDE SEQUENCE</scope>
    <source>
        <tissue evidence="10">Leaf</tissue>
    </source>
</reference>
<dbReference type="SMART" id="SM00353">
    <property type="entry name" value="HLH"/>
    <property type="match status" value="1"/>
</dbReference>
<evidence type="ECO:0000256" key="7">
    <source>
        <dbReference type="SAM" id="MobiDB-lite"/>
    </source>
</evidence>
<evidence type="ECO:0000256" key="4">
    <source>
        <dbReference type="ARBA" id="ARBA00023125"/>
    </source>
</evidence>
<dbReference type="GO" id="GO:0046983">
    <property type="term" value="F:protein dimerization activity"/>
    <property type="evidence" value="ECO:0007669"/>
    <property type="project" value="InterPro"/>
</dbReference>
<dbReference type="AlphaFoldDB" id="A0A9E7I557"/>
<evidence type="ECO:0000256" key="6">
    <source>
        <dbReference type="ARBA" id="ARBA00023242"/>
    </source>
</evidence>
<dbReference type="InterPro" id="IPR036638">
    <property type="entry name" value="HLH_DNA-bd_sf"/>
</dbReference>
<evidence type="ECO:0000256" key="1">
    <source>
        <dbReference type="ARBA" id="ARBA00004123"/>
    </source>
</evidence>
<keyword evidence="6" id="KW-0539">Nucleus</keyword>
<evidence type="ECO:0000256" key="8">
    <source>
        <dbReference type="SAM" id="SignalP"/>
    </source>
</evidence>